<accession>A0A7K4FRQ8</accession>
<name>A0A7K4FRQ8_9ARCH</name>
<proteinExistence type="predicted"/>
<protein>
    <submittedName>
        <fullName evidence="2">Uncharacterized protein</fullName>
    </submittedName>
</protein>
<sequence length="288" mass="33631">SNTLYRDLRIVLPLPINNKFRGNIIENLTKYNIDEPKFAIFYNNEKLFSPPFDESVFDNDSFICGIKKAKDNTNLFVYWVVTSYNNTNLNNFNSGFLFKKNQFTVGDNNTFKRFVKGSYNYWNFGEIHILDSEIKENASRNFFEINTGHAKELFESISDLLTQIQKINRIKSACDKHSNINTAVKLLEDEKITLAKQKLDSTMKILSAKKNNNVVTLPESKNYLEILDKRRTDSLHKIQELEDNMKQKDTERTDVELNKIYELLSPQFKNIAKNTQLYVAMNNYNAKN</sequence>
<reference evidence="2 3" key="1">
    <citation type="submission" date="2020-05" db="EMBL/GenBank/DDBJ databases">
        <authorList>
            <person name="Zhang R."/>
        </authorList>
    </citation>
    <scope>NUCLEOTIDE SEQUENCE [LARGE SCALE GENOMIC DNA]</scope>
    <source>
        <strain evidence="2 3">DSM 28986</strain>
    </source>
</reference>
<dbReference type="RefSeq" id="WP_171482036.1">
    <property type="nucleotide sequence ID" value="NZ_JABGBP010000368.1"/>
</dbReference>
<comment type="caution">
    <text evidence="2">The sequence shown here is derived from an EMBL/GenBank/DDBJ whole genome shotgun (WGS) entry which is preliminary data.</text>
</comment>
<gene>
    <name evidence="2" type="ORF">HLB00_09065</name>
</gene>
<feature type="non-terminal residue" evidence="2">
    <location>
        <position position="1"/>
    </location>
</feature>
<organism evidence="2 3">
    <name type="scientific">Ferroplasma acidiphilum</name>
    <dbReference type="NCBI Taxonomy" id="74969"/>
    <lineage>
        <taxon>Archaea</taxon>
        <taxon>Methanobacteriati</taxon>
        <taxon>Thermoplasmatota</taxon>
        <taxon>Thermoplasmata</taxon>
        <taxon>Thermoplasmatales</taxon>
        <taxon>Ferroplasmaceae</taxon>
        <taxon>Ferroplasma</taxon>
    </lineage>
</organism>
<dbReference type="AlphaFoldDB" id="A0A7K4FRQ8"/>
<evidence type="ECO:0000313" key="2">
    <source>
        <dbReference type="EMBL" id="NOL60969.1"/>
    </source>
</evidence>
<evidence type="ECO:0000256" key="1">
    <source>
        <dbReference type="SAM" id="Coils"/>
    </source>
</evidence>
<feature type="coiled-coil region" evidence="1">
    <location>
        <begin position="224"/>
        <end position="258"/>
    </location>
</feature>
<keyword evidence="1" id="KW-0175">Coiled coil</keyword>
<feature type="non-terminal residue" evidence="2">
    <location>
        <position position="288"/>
    </location>
</feature>
<dbReference type="EMBL" id="JABGBP010000368">
    <property type="protein sequence ID" value="NOL60969.1"/>
    <property type="molecule type" value="Genomic_DNA"/>
</dbReference>
<dbReference type="Proteomes" id="UP000546917">
    <property type="component" value="Unassembled WGS sequence"/>
</dbReference>
<evidence type="ECO:0000313" key="3">
    <source>
        <dbReference type="Proteomes" id="UP000546917"/>
    </source>
</evidence>